<gene>
    <name evidence="3" type="ORF">HGP28_14970</name>
</gene>
<dbReference type="InterPro" id="IPR004107">
    <property type="entry name" value="Integrase_SAM-like_N"/>
</dbReference>
<dbReference type="InterPro" id="IPR010998">
    <property type="entry name" value="Integrase_recombinase_N"/>
</dbReference>
<dbReference type="RefSeq" id="WP_168837288.1">
    <property type="nucleotide sequence ID" value="NZ_JABAIK010000017.1"/>
</dbReference>
<reference evidence="3 4" key="1">
    <citation type="submission" date="2020-04" db="EMBL/GenBank/DDBJ databases">
        <title>Vibrio sp. SM6, a novel species isolated from seawater.</title>
        <authorList>
            <person name="Wang X."/>
        </authorList>
    </citation>
    <scope>NUCLEOTIDE SEQUENCE [LARGE SCALE GENOMIC DNA]</scope>
    <source>
        <strain evidence="3 4">SM6</strain>
    </source>
</reference>
<comment type="caution">
    <text evidence="3">The sequence shown here is derived from an EMBL/GenBank/DDBJ whole genome shotgun (WGS) entry which is preliminary data.</text>
</comment>
<proteinExistence type="predicted"/>
<evidence type="ECO:0000259" key="2">
    <source>
        <dbReference type="Pfam" id="PF13495"/>
    </source>
</evidence>
<evidence type="ECO:0000313" key="3">
    <source>
        <dbReference type="EMBL" id="NLS14190.1"/>
    </source>
</evidence>
<feature type="domain" description="Integrase SAM-like N-terminal" evidence="2">
    <location>
        <begin position="6"/>
        <end position="46"/>
    </location>
</feature>
<name>A0A7X8TSW3_9VIBR</name>
<protein>
    <recommendedName>
        <fullName evidence="2">Integrase SAM-like N-terminal domain-containing protein</fullName>
    </recommendedName>
</protein>
<accession>A0A7X8TSW3</accession>
<dbReference type="GO" id="GO:0003677">
    <property type="term" value="F:DNA binding"/>
    <property type="evidence" value="ECO:0007669"/>
    <property type="project" value="UniProtKB-KW"/>
</dbReference>
<dbReference type="GO" id="GO:0015074">
    <property type="term" value="P:DNA integration"/>
    <property type="evidence" value="ECO:0007669"/>
    <property type="project" value="InterPro"/>
</dbReference>
<organism evidence="3 4">
    <name type="scientific">Vibrio agarilyticus</name>
    <dbReference type="NCBI Taxonomy" id="2726741"/>
    <lineage>
        <taxon>Bacteria</taxon>
        <taxon>Pseudomonadati</taxon>
        <taxon>Pseudomonadota</taxon>
        <taxon>Gammaproteobacteria</taxon>
        <taxon>Vibrionales</taxon>
        <taxon>Vibrionaceae</taxon>
        <taxon>Vibrio</taxon>
    </lineage>
</organism>
<dbReference type="Proteomes" id="UP000535589">
    <property type="component" value="Unassembled WGS sequence"/>
</dbReference>
<dbReference type="EMBL" id="JABAIK010000017">
    <property type="protein sequence ID" value="NLS14190.1"/>
    <property type="molecule type" value="Genomic_DNA"/>
</dbReference>
<sequence length="58" mass="7361">MSRSPFMEKVRTELRTRQYSTRTEKNYLYWIRWFIRFNGLRHPESIIAHLRTWALFIR</sequence>
<keyword evidence="1" id="KW-0238">DNA-binding</keyword>
<evidence type="ECO:0000313" key="4">
    <source>
        <dbReference type="Proteomes" id="UP000535589"/>
    </source>
</evidence>
<evidence type="ECO:0000256" key="1">
    <source>
        <dbReference type="ARBA" id="ARBA00023125"/>
    </source>
</evidence>
<keyword evidence="4" id="KW-1185">Reference proteome</keyword>
<dbReference type="AlphaFoldDB" id="A0A7X8TSW3"/>
<dbReference type="Pfam" id="PF13495">
    <property type="entry name" value="Phage_int_SAM_4"/>
    <property type="match status" value="1"/>
</dbReference>
<dbReference type="Gene3D" id="1.10.150.130">
    <property type="match status" value="1"/>
</dbReference>